<sequence>MQRYHRADQEKLKKKQSPPALIRIELPRKQSNVSPVVRLTPPIKGGRDKSSSSRSHRKAILPAISPKAAA</sequence>
<evidence type="ECO:0000313" key="2">
    <source>
        <dbReference type="EMBL" id="VVB02020.1"/>
    </source>
</evidence>
<evidence type="ECO:0000256" key="1">
    <source>
        <dbReference type="SAM" id="MobiDB-lite"/>
    </source>
</evidence>
<feature type="compositionally biased region" description="Basic and acidic residues" evidence="1">
    <location>
        <begin position="1"/>
        <end position="11"/>
    </location>
</feature>
<reference evidence="2" key="1">
    <citation type="submission" date="2019-07" db="EMBL/GenBank/DDBJ databases">
        <authorList>
            <person name="Dittberner H."/>
        </authorList>
    </citation>
    <scope>NUCLEOTIDE SEQUENCE [LARGE SCALE GENOMIC DNA]</scope>
</reference>
<dbReference type="EMBL" id="CABITT030000004">
    <property type="protein sequence ID" value="VVB02020.1"/>
    <property type="molecule type" value="Genomic_DNA"/>
</dbReference>
<feature type="region of interest" description="Disordered" evidence="1">
    <location>
        <begin position="1"/>
        <end position="70"/>
    </location>
</feature>
<gene>
    <name evidence="2" type="ORF">ANE_LOCUS12464</name>
</gene>
<dbReference type="Proteomes" id="UP000489600">
    <property type="component" value="Unassembled WGS sequence"/>
</dbReference>
<name>A0A565BK62_9BRAS</name>
<evidence type="ECO:0000313" key="3">
    <source>
        <dbReference type="Proteomes" id="UP000489600"/>
    </source>
</evidence>
<keyword evidence="3" id="KW-1185">Reference proteome</keyword>
<organism evidence="2 3">
    <name type="scientific">Arabis nemorensis</name>
    <dbReference type="NCBI Taxonomy" id="586526"/>
    <lineage>
        <taxon>Eukaryota</taxon>
        <taxon>Viridiplantae</taxon>
        <taxon>Streptophyta</taxon>
        <taxon>Embryophyta</taxon>
        <taxon>Tracheophyta</taxon>
        <taxon>Spermatophyta</taxon>
        <taxon>Magnoliopsida</taxon>
        <taxon>eudicotyledons</taxon>
        <taxon>Gunneridae</taxon>
        <taxon>Pentapetalae</taxon>
        <taxon>rosids</taxon>
        <taxon>malvids</taxon>
        <taxon>Brassicales</taxon>
        <taxon>Brassicaceae</taxon>
        <taxon>Arabideae</taxon>
        <taxon>Arabis</taxon>
    </lineage>
</organism>
<dbReference type="AlphaFoldDB" id="A0A565BK62"/>
<proteinExistence type="predicted"/>
<protein>
    <submittedName>
        <fullName evidence="2">Uncharacterized protein</fullName>
    </submittedName>
</protein>
<accession>A0A565BK62</accession>
<comment type="caution">
    <text evidence="2">The sequence shown here is derived from an EMBL/GenBank/DDBJ whole genome shotgun (WGS) entry which is preliminary data.</text>
</comment>